<dbReference type="NCBIfam" id="TIGR00254">
    <property type="entry name" value="GGDEF"/>
    <property type="match status" value="1"/>
</dbReference>
<dbReference type="PANTHER" id="PTHR44757">
    <property type="entry name" value="DIGUANYLATE CYCLASE DGCP"/>
    <property type="match status" value="1"/>
</dbReference>
<dbReference type="SUPFAM" id="SSF141868">
    <property type="entry name" value="EAL domain-like"/>
    <property type="match status" value="1"/>
</dbReference>
<dbReference type="CDD" id="cd01948">
    <property type="entry name" value="EAL"/>
    <property type="match status" value="1"/>
</dbReference>
<keyword evidence="1" id="KW-1133">Transmembrane helix</keyword>
<dbReference type="Proteomes" id="UP001228044">
    <property type="component" value="Unassembled WGS sequence"/>
</dbReference>
<keyword evidence="1" id="KW-0472">Membrane</keyword>
<feature type="transmembrane region" description="Helical" evidence="1">
    <location>
        <begin position="35"/>
        <end position="52"/>
    </location>
</feature>
<dbReference type="InterPro" id="IPR035919">
    <property type="entry name" value="EAL_sf"/>
</dbReference>
<dbReference type="Gene3D" id="3.30.70.270">
    <property type="match status" value="1"/>
</dbReference>
<evidence type="ECO:0000259" key="2">
    <source>
        <dbReference type="PROSITE" id="PS50883"/>
    </source>
</evidence>
<dbReference type="SMART" id="SM00052">
    <property type="entry name" value="EAL"/>
    <property type="match status" value="1"/>
</dbReference>
<dbReference type="PROSITE" id="PS50887">
    <property type="entry name" value="GGDEF"/>
    <property type="match status" value="1"/>
</dbReference>
<feature type="transmembrane region" description="Helical" evidence="1">
    <location>
        <begin position="148"/>
        <end position="166"/>
    </location>
</feature>
<dbReference type="Gene3D" id="3.20.20.450">
    <property type="entry name" value="EAL domain"/>
    <property type="match status" value="1"/>
</dbReference>
<evidence type="ECO:0000259" key="3">
    <source>
        <dbReference type="PROSITE" id="PS50887"/>
    </source>
</evidence>
<dbReference type="Pfam" id="PF00563">
    <property type="entry name" value="EAL"/>
    <property type="match status" value="1"/>
</dbReference>
<evidence type="ECO:0000313" key="4">
    <source>
        <dbReference type="EMBL" id="MDN3919006.1"/>
    </source>
</evidence>
<dbReference type="CDD" id="cd00130">
    <property type="entry name" value="PAS"/>
    <property type="match status" value="1"/>
</dbReference>
<dbReference type="InterPro" id="IPR052155">
    <property type="entry name" value="Biofilm_reg_signaling"/>
</dbReference>
<dbReference type="CDD" id="cd01949">
    <property type="entry name" value="GGDEF"/>
    <property type="match status" value="1"/>
</dbReference>
<comment type="caution">
    <text evidence="4">The sequence shown here is derived from an EMBL/GenBank/DDBJ whole genome shotgun (WGS) entry which is preliminary data.</text>
</comment>
<feature type="transmembrane region" description="Helical" evidence="1">
    <location>
        <begin position="94"/>
        <end position="113"/>
    </location>
</feature>
<keyword evidence="5" id="KW-1185">Reference proteome</keyword>
<dbReference type="SUPFAM" id="SSF55785">
    <property type="entry name" value="PYP-like sensor domain (PAS domain)"/>
    <property type="match status" value="1"/>
</dbReference>
<feature type="transmembrane region" description="Helical" evidence="1">
    <location>
        <begin position="119"/>
        <end position="139"/>
    </location>
</feature>
<evidence type="ECO:0000256" key="1">
    <source>
        <dbReference type="SAM" id="Phobius"/>
    </source>
</evidence>
<dbReference type="Pfam" id="PF13188">
    <property type="entry name" value="PAS_8"/>
    <property type="match status" value="1"/>
</dbReference>
<dbReference type="SMART" id="SM00267">
    <property type="entry name" value="GGDEF"/>
    <property type="match status" value="1"/>
</dbReference>
<protein>
    <submittedName>
        <fullName evidence="4">EAL domain-containing protein</fullName>
    </submittedName>
</protein>
<dbReference type="InterPro" id="IPR001633">
    <property type="entry name" value="EAL_dom"/>
</dbReference>
<dbReference type="InterPro" id="IPR000160">
    <property type="entry name" value="GGDEF_dom"/>
</dbReference>
<dbReference type="PANTHER" id="PTHR44757:SF2">
    <property type="entry name" value="BIOFILM ARCHITECTURE MAINTENANCE PROTEIN MBAA"/>
    <property type="match status" value="1"/>
</dbReference>
<dbReference type="Gene3D" id="3.30.450.20">
    <property type="entry name" value="PAS domain"/>
    <property type="match status" value="1"/>
</dbReference>
<dbReference type="NCBIfam" id="TIGR00229">
    <property type="entry name" value="sensory_box"/>
    <property type="match status" value="1"/>
</dbReference>
<sequence>MTSLMLISAGLNAMLGGALLLLWRLDRRYLHVRQWGWSWVLLGGGLILGPVLQDALPAGPLRNLQMLLGATALMGSQLLQLAGALAYRGHALRLRLALPALAVAVLALAVLGLRDFHAALWFGAALLAVGSACSALLLWRGGHRFERWIAAGFAALALVHLSGPLLDPQGRSAITYTAGLLVQTALSLGLILLSVGRAHRETRRQGERFTRLAEHSLQGLVVLQNHRAVYANPAALTMFGFEEVAVPAPEPTDLLAELVPLELQAAARERHAAVLADRGARIEWDSTRLSRDGRVIHIRGLSSHLEWDGAPAELLVMIDDTSRQRATDALRRQALHDELTDLPNRNFAVERLRELSYLGAPPFALISADLDRFQLVNESLGYEVGDGLLRAIARRLTRRLPPQATLTRLGEDQFLVLIEGTAERAAAQEVVEQLMGMLETPFAVEGTELLVHMSAGVALFPQDARDGAALLRAAEAAMHRAKSRAGAAWLFFDQGMNGASRARLDTEQALGRAIAAREFLLEYQPKFRAGTRTLSGFEALVRWERPGRGRVSPGEFVPAAERTGQIKALGELIVELACTQLLDWQRRFGRAPSVAINVSPLQFEDAGFAGRLLARLAALGLPSGALEIEITETAAIGHLGRVLPQLNRLRSEGVACALDDFGTGQSSLTMLRQLPISTVKLDRSMIEPLPEVQASAVVMATCALGQSLNLEIVAEGVETEQQAEAAEALGCTQLQGYHLGRPMTPEQAGELLTLAFAAQ</sequence>
<feature type="domain" description="GGDEF" evidence="3">
    <location>
        <begin position="361"/>
        <end position="494"/>
    </location>
</feature>
<gene>
    <name evidence="4" type="ORF">QWJ38_01820</name>
</gene>
<feature type="transmembrane region" description="Helical" evidence="1">
    <location>
        <begin position="64"/>
        <end position="87"/>
    </location>
</feature>
<reference evidence="4 5" key="1">
    <citation type="submission" date="2023-06" db="EMBL/GenBank/DDBJ databases">
        <title>Pelomonas sp. PFR6 16S ribosomal RNA gene Genome sequencing and assembly.</title>
        <authorList>
            <person name="Woo H."/>
        </authorList>
    </citation>
    <scope>NUCLEOTIDE SEQUENCE [LARGE SCALE GENOMIC DNA]</scope>
    <source>
        <strain evidence="4 5">PFR6</strain>
    </source>
</reference>
<proteinExistence type="predicted"/>
<feature type="transmembrane region" description="Helical" evidence="1">
    <location>
        <begin position="172"/>
        <end position="195"/>
    </location>
</feature>
<dbReference type="InterPro" id="IPR029787">
    <property type="entry name" value="Nucleotide_cyclase"/>
</dbReference>
<organism evidence="4 5">
    <name type="scientific">Roseateles violae</name>
    <dbReference type="NCBI Taxonomy" id="3058042"/>
    <lineage>
        <taxon>Bacteria</taxon>
        <taxon>Pseudomonadati</taxon>
        <taxon>Pseudomonadota</taxon>
        <taxon>Betaproteobacteria</taxon>
        <taxon>Burkholderiales</taxon>
        <taxon>Sphaerotilaceae</taxon>
        <taxon>Roseateles</taxon>
    </lineage>
</organism>
<name>A0ABT8DS87_9BURK</name>
<dbReference type="InterPro" id="IPR043128">
    <property type="entry name" value="Rev_trsase/Diguanyl_cyclase"/>
</dbReference>
<feature type="domain" description="EAL" evidence="2">
    <location>
        <begin position="503"/>
        <end position="756"/>
    </location>
</feature>
<feature type="transmembrane region" description="Helical" evidence="1">
    <location>
        <begin position="6"/>
        <end position="23"/>
    </location>
</feature>
<dbReference type="PROSITE" id="PS50883">
    <property type="entry name" value="EAL"/>
    <property type="match status" value="1"/>
</dbReference>
<keyword evidence="1" id="KW-0812">Transmembrane</keyword>
<dbReference type="InterPro" id="IPR035965">
    <property type="entry name" value="PAS-like_dom_sf"/>
</dbReference>
<dbReference type="SUPFAM" id="SSF55073">
    <property type="entry name" value="Nucleotide cyclase"/>
    <property type="match status" value="1"/>
</dbReference>
<accession>A0ABT8DS87</accession>
<dbReference type="InterPro" id="IPR000014">
    <property type="entry name" value="PAS"/>
</dbReference>
<dbReference type="EMBL" id="JAUHHC010000001">
    <property type="protein sequence ID" value="MDN3919006.1"/>
    <property type="molecule type" value="Genomic_DNA"/>
</dbReference>
<dbReference type="Pfam" id="PF00990">
    <property type="entry name" value="GGDEF"/>
    <property type="match status" value="1"/>
</dbReference>
<evidence type="ECO:0000313" key="5">
    <source>
        <dbReference type="Proteomes" id="UP001228044"/>
    </source>
</evidence>
<dbReference type="RefSeq" id="WP_290357328.1">
    <property type="nucleotide sequence ID" value="NZ_JAUHHC010000001.1"/>
</dbReference>